<evidence type="ECO:0000256" key="1">
    <source>
        <dbReference type="SAM" id="SignalP"/>
    </source>
</evidence>
<proteinExistence type="predicted"/>
<dbReference type="PANTHER" id="PTHR31528:SF15">
    <property type="entry name" value="RIBOFLAVIN-BINDING PROTEIN RIBY"/>
    <property type="match status" value="1"/>
</dbReference>
<gene>
    <name evidence="3" type="ORF">CAL12_03665</name>
</gene>
<dbReference type="InterPro" id="IPR027939">
    <property type="entry name" value="NMT1/THI5"/>
</dbReference>
<keyword evidence="1" id="KW-0732">Signal</keyword>
<feature type="signal peptide" evidence="1">
    <location>
        <begin position="1"/>
        <end position="32"/>
    </location>
</feature>
<evidence type="ECO:0000313" key="4">
    <source>
        <dbReference type="Proteomes" id="UP000194151"/>
    </source>
</evidence>
<accession>A0A1W6YG55</accession>
<feature type="domain" description="SsuA/THI5-like" evidence="2">
    <location>
        <begin position="55"/>
        <end position="265"/>
    </location>
</feature>
<dbReference type="InterPro" id="IPR019546">
    <property type="entry name" value="TAT_signal_bac_arc"/>
</dbReference>
<sequence length="340" mass="36207">MDIMKTTRRSFLTFATAAAAAGLPVLGRPAWAATGSDKLTKATVRLAFNYNGHRSPYLLAVDKGFYRDVGLDVEVLEGKGVTSSMQLVAGKQDTFTIVDPPSLMLGAAQGMPVRQVTQLYQTSPNALISWKDQGIARPADLAGKAVATLQGDTTTTMLYALLAKNKVPRGAVQIMASDGGTRNQAFLGKRTQAITGFLNDSYPGMAALTENGVACFAYSDFGVDTMGDGIAAHADTVASSPEVVRGFVQASIRAYQYAMDHPEEAIASLLKRSPSLKADVELTKLKATAPLLRAKGDAKQAIGYSDKARWEETQALMAEFGGLSKTVSDVSVFYTNQFLA</sequence>
<protein>
    <recommendedName>
        <fullName evidence="2">SsuA/THI5-like domain-containing protein</fullName>
    </recommendedName>
</protein>
<dbReference type="STRING" id="1416806.CAL12_03665"/>
<feature type="chain" id="PRO_5012416239" description="SsuA/THI5-like domain-containing protein" evidence="1">
    <location>
        <begin position="33"/>
        <end position="340"/>
    </location>
</feature>
<dbReference type="PROSITE" id="PS51318">
    <property type="entry name" value="TAT"/>
    <property type="match status" value="1"/>
</dbReference>
<dbReference type="InterPro" id="IPR015168">
    <property type="entry name" value="SsuA/THI5"/>
</dbReference>
<dbReference type="Gene3D" id="3.40.190.10">
    <property type="entry name" value="Periplasmic binding protein-like II"/>
    <property type="match status" value="2"/>
</dbReference>
<evidence type="ECO:0000313" key="3">
    <source>
        <dbReference type="EMBL" id="ARP80008.1"/>
    </source>
</evidence>
<dbReference type="GO" id="GO:0009228">
    <property type="term" value="P:thiamine biosynthetic process"/>
    <property type="evidence" value="ECO:0007669"/>
    <property type="project" value="InterPro"/>
</dbReference>
<reference evidence="3 4" key="1">
    <citation type="submission" date="2017-05" db="EMBL/GenBank/DDBJ databases">
        <title>Complete and WGS of Bordetella genogroups.</title>
        <authorList>
            <person name="Spilker T."/>
            <person name="LiPuma J."/>
        </authorList>
    </citation>
    <scope>NUCLEOTIDE SEQUENCE [LARGE SCALE GENOMIC DNA]</scope>
    <source>
        <strain evidence="3 4">AU19157</strain>
    </source>
</reference>
<dbReference type="PANTHER" id="PTHR31528">
    <property type="entry name" value="4-AMINO-5-HYDROXYMETHYL-2-METHYLPYRIMIDINE PHOSPHATE SYNTHASE THI11-RELATED"/>
    <property type="match status" value="1"/>
</dbReference>
<dbReference type="KEGG" id="bgv:CAL12_03665"/>
<organism evidence="3 4">
    <name type="scientific">Bordetella genomosp. 8</name>
    <dbReference type="NCBI Taxonomy" id="1416806"/>
    <lineage>
        <taxon>Bacteria</taxon>
        <taxon>Pseudomonadati</taxon>
        <taxon>Pseudomonadota</taxon>
        <taxon>Betaproteobacteria</taxon>
        <taxon>Burkholderiales</taxon>
        <taxon>Alcaligenaceae</taxon>
        <taxon>Bordetella</taxon>
    </lineage>
</organism>
<name>A0A1W6YG55_9BORD</name>
<dbReference type="Proteomes" id="UP000194151">
    <property type="component" value="Chromosome"/>
</dbReference>
<dbReference type="SUPFAM" id="SSF53850">
    <property type="entry name" value="Periplasmic binding protein-like II"/>
    <property type="match status" value="1"/>
</dbReference>
<dbReference type="NCBIfam" id="TIGR01409">
    <property type="entry name" value="TAT_signal_seq"/>
    <property type="match status" value="1"/>
</dbReference>
<dbReference type="AlphaFoldDB" id="A0A1W6YG55"/>
<dbReference type="InterPro" id="IPR006311">
    <property type="entry name" value="TAT_signal"/>
</dbReference>
<keyword evidence="4" id="KW-1185">Reference proteome</keyword>
<dbReference type="EMBL" id="CP021108">
    <property type="protein sequence ID" value="ARP80008.1"/>
    <property type="molecule type" value="Genomic_DNA"/>
</dbReference>
<dbReference type="Pfam" id="PF09084">
    <property type="entry name" value="NMT1"/>
    <property type="match status" value="1"/>
</dbReference>
<evidence type="ECO:0000259" key="2">
    <source>
        <dbReference type="Pfam" id="PF09084"/>
    </source>
</evidence>